<dbReference type="Proteomes" id="UP000499080">
    <property type="component" value="Unassembled WGS sequence"/>
</dbReference>
<dbReference type="InterPro" id="IPR043502">
    <property type="entry name" value="DNA/RNA_pol_sf"/>
</dbReference>
<reference evidence="2 3" key="1">
    <citation type="journal article" date="2019" name="Sci. Rep.">
        <title>Orb-weaving spider Araneus ventricosus genome elucidates the spidroin gene catalogue.</title>
        <authorList>
            <person name="Kono N."/>
            <person name="Nakamura H."/>
            <person name="Ohtoshi R."/>
            <person name="Moran D.A.P."/>
            <person name="Shinohara A."/>
            <person name="Yoshida Y."/>
            <person name="Fujiwara M."/>
            <person name="Mori M."/>
            <person name="Tomita M."/>
            <person name="Arakawa K."/>
        </authorList>
    </citation>
    <scope>NUCLEOTIDE SEQUENCE [LARGE SCALE GENOMIC DNA]</scope>
</reference>
<dbReference type="Gene3D" id="3.30.70.270">
    <property type="match status" value="1"/>
</dbReference>
<name>A0A4Y2SAG0_ARAVE</name>
<dbReference type="EMBL" id="BGPR01020459">
    <property type="protein sequence ID" value="GBN84716.1"/>
    <property type="molecule type" value="Genomic_DNA"/>
</dbReference>
<evidence type="ECO:0000313" key="1">
    <source>
        <dbReference type="EMBL" id="GBN84716.1"/>
    </source>
</evidence>
<gene>
    <name evidence="1" type="ORF">AVEN_133373_1</name>
    <name evidence="2" type="ORF">AVEN_241916_1</name>
</gene>
<organism evidence="2 3">
    <name type="scientific">Araneus ventricosus</name>
    <name type="common">Orbweaver spider</name>
    <name type="synonym">Epeira ventricosa</name>
    <dbReference type="NCBI Taxonomy" id="182803"/>
    <lineage>
        <taxon>Eukaryota</taxon>
        <taxon>Metazoa</taxon>
        <taxon>Ecdysozoa</taxon>
        <taxon>Arthropoda</taxon>
        <taxon>Chelicerata</taxon>
        <taxon>Arachnida</taxon>
        <taxon>Araneae</taxon>
        <taxon>Araneomorphae</taxon>
        <taxon>Entelegynae</taxon>
        <taxon>Araneoidea</taxon>
        <taxon>Araneidae</taxon>
        <taxon>Araneus</taxon>
    </lineage>
</organism>
<dbReference type="EMBL" id="BGPR01020517">
    <property type="protein sequence ID" value="GBN84833.1"/>
    <property type="molecule type" value="Genomic_DNA"/>
</dbReference>
<sequence>MQVRLSKGSSMKHYVEYLVLRIWMTYWLPPQTSSLIFQIWKRFLTLANYPKPTTPRALRRFLAMVNFYRRFIPHAALQQAELYDLIKNRKKTIQNHSSGKK</sequence>
<proteinExistence type="predicted"/>
<dbReference type="InterPro" id="IPR043128">
    <property type="entry name" value="Rev_trsase/Diguanyl_cyclase"/>
</dbReference>
<evidence type="ECO:0000313" key="3">
    <source>
        <dbReference type="Proteomes" id="UP000499080"/>
    </source>
</evidence>
<accession>A0A4Y2SAG0</accession>
<protein>
    <submittedName>
        <fullName evidence="2">Uncharacterized protein</fullName>
    </submittedName>
</protein>
<dbReference type="OrthoDB" id="41323at2759"/>
<dbReference type="AlphaFoldDB" id="A0A4Y2SAG0"/>
<keyword evidence="3" id="KW-1185">Reference proteome</keyword>
<comment type="caution">
    <text evidence="2">The sequence shown here is derived from an EMBL/GenBank/DDBJ whole genome shotgun (WGS) entry which is preliminary data.</text>
</comment>
<evidence type="ECO:0000313" key="2">
    <source>
        <dbReference type="EMBL" id="GBN84833.1"/>
    </source>
</evidence>
<dbReference type="SUPFAM" id="SSF56672">
    <property type="entry name" value="DNA/RNA polymerases"/>
    <property type="match status" value="1"/>
</dbReference>
<dbReference type="GO" id="GO:0071897">
    <property type="term" value="P:DNA biosynthetic process"/>
    <property type="evidence" value="ECO:0007669"/>
    <property type="project" value="UniProtKB-ARBA"/>
</dbReference>